<feature type="region of interest" description="Disordered" evidence="6">
    <location>
        <begin position="1033"/>
        <end position="1065"/>
    </location>
</feature>
<dbReference type="GO" id="GO:0000930">
    <property type="term" value="C:gamma-tubulin complex"/>
    <property type="evidence" value="ECO:0007669"/>
    <property type="project" value="UniProtKB-ARBA"/>
</dbReference>
<comment type="caution">
    <text evidence="9">The sequence shown here is derived from an EMBL/GenBank/DDBJ whole genome shotgun (WGS) entry which is preliminary data.</text>
</comment>
<proteinExistence type="inferred from homology"/>
<accession>A0A9P7GFK1</accession>
<feature type="compositionally biased region" description="Polar residues" evidence="6">
    <location>
        <begin position="255"/>
        <end position="265"/>
    </location>
</feature>
<dbReference type="GO" id="GO:0005816">
    <property type="term" value="C:spindle pole body"/>
    <property type="evidence" value="ECO:0007669"/>
    <property type="project" value="UniProtKB-ARBA"/>
</dbReference>
<dbReference type="GO" id="GO:0031122">
    <property type="term" value="P:cytoplasmic microtubule organization"/>
    <property type="evidence" value="ECO:0007669"/>
    <property type="project" value="TreeGrafter"/>
</dbReference>
<dbReference type="InterPro" id="IPR007259">
    <property type="entry name" value="GCP"/>
</dbReference>
<dbReference type="GO" id="GO:0005874">
    <property type="term" value="C:microtubule"/>
    <property type="evidence" value="ECO:0007669"/>
    <property type="project" value="UniProtKB-KW"/>
</dbReference>
<keyword evidence="10" id="KW-1185">Reference proteome</keyword>
<dbReference type="GO" id="GO:0007020">
    <property type="term" value="P:microtubule nucleation"/>
    <property type="evidence" value="ECO:0007669"/>
    <property type="project" value="InterPro"/>
</dbReference>
<feature type="compositionally biased region" description="Acidic residues" evidence="6">
    <location>
        <begin position="267"/>
        <end position="277"/>
    </location>
</feature>
<dbReference type="AlphaFoldDB" id="A0A9P7GFK1"/>
<dbReference type="PANTHER" id="PTHR19302">
    <property type="entry name" value="GAMMA TUBULIN COMPLEX PROTEIN"/>
    <property type="match status" value="1"/>
</dbReference>
<dbReference type="GO" id="GO:0043015">
    <property type="term" value="F:gamma-tubulin binding"/>
    <property type="evidence" value="ECO:0007669"/>
    <property type="project" value="InterPro"/>
</dbReference>
<comment type="subcellular location">
    <subcellularLocation>
        <location evidence="1">Cytoplasm</location>
        <location evidence="1">Cytoskeleton</location>
    </subcellularLocation>
</comment>
<reference evidence="9" key="2">
    <citation type="submission" date="2021-10" db="EMBL/GenBank/DDBJ databases">
        <title>Phylogenomics reveals ancestral predisposition of the termite-cultivated fungus Termitomyces towards a domesticated lifestyle.</title>
        <authorList>
            <person name="Auxier B."/>
            <person name="Grum-Grzhimaylo A."/>
            <person name="Cardenas M.E."/>
            <person name="Lodge J.D."/>
            <person name="Laessoe T."/>
            <person name="Pedersen O."/>
            <person name="Smith M.E."/>
            <person name="Kuyper T.W."/>
            <person name="Franco-Molano E.A."/>
            <person name="Baroni T.J."/>
            <person name="Aanen D.K."/>
        </authorList>
    </citation>
    <scope>NUCLEOTIDE SEQUENCE</scope>
    <source>
        <strain evidence="9">AP01</strain>
        <tissue evidence="9">Mycelium</tissue>
    </source>
</reference>
<keyword evidence="4" id="KW-0493">Microtubule</keyword>
<dbReference type="InterPro" id="IPR040457">
    <property type="entry name" value="GCP_C"/>
</dbReference>
<feature type="compositionally biased region" description="Polar residues" evidence="6">
    <location>
        <begin position="13"/>
        <end position="42"/>
    </location>
</feature>
<evidence type="ECO:0000256" key="4">
    <source>
        <dbReference type="ARBA" id="ARBA00022701"/>
    </source>
</evidence>
<feature type="domain" description="Gamma tubulin complex component protein N-terminal" evidence="8">
    <location>
        <begin position="397"/>
        <end position="736"/>
    </location>
</feature>
<dbReference type="InterPro" id="IPR059169">
    <property type="entry name" value="GCP5_N_ext"/>
</dbReference>
<feature type="region of interest" description="Disordered" evidence="6">
    <location>
        <begin position="1"/>
        <end position="54"/>
    </location>
</feature>
<reference evidence="9" key="1">
    <citation type="submission" date="2020-07" db="EMBL/GenBank/DDBJ databases">
        <authorList>
            <person name="Nieuwenhuis M."/>
            <person name="Van De Peppel L.J.J."/>
        </authorList>
    </citation>
    <scope>NUCLEOTIDE SEQUENCE</scope>
    <source>
        <strain evidence="9">AP01</strain>
        <tissue evidence="9">Mycelium</tissue>
    </source>
</reference>
<dbReference type="PANTHER" id="PTHR19302:SF33">
    <property type="entry name" value="GAMMA-TUBULIN COMPLEX COMPONENT 5"/>
    <property type="match status" value="1"/>
</dbReference>
<evidence type="ECO:0000313" key="10">
    <source>
        <dbReference type="Proteomes" id="UP000775547"/>
    </source>
</evidence>
<evidence type="ECO:0000256" key="2">
    <source>
        <dbReference type="ARBA" id="ARBA00010337"/>
    </source>
</evidence>
<dbReference type="CDD" id="cd22572">
    <property type="entry name" value="GCP5_NTD"/>
    <property type="match status" value="1"/>
</dbReference>
<dbReference type="InterPro" id="IPR041470">
    <property type="entry name" value="GCP_N"/>
</dbReference>
<dbReference type="Gene3D" id="1.20.120.1900">
    <property type="entry name" value="Gamma-tubulin complex, C-terminal domain"/>
    <property type="match status" value="1"/>
</dbReference>
<evidence type="ECO:0008006" key="11">
    <source>
        <dbReference type="Google" id="ProtNLM"/>
    </source>
</evidence>
<dbReference type="OrthoDB" id="66546at2759"/>
<evidence type="ECO:0000256" key="3">
    <source>
        <dbReference type="ARBA" id="ARBA00022490"/>
    </source>
</evidence>
<evidence type="ECO:0000259" key="7">
    <source>
        <dbReference type="Pfam" id="PF04130"/>
    </source>
</evidence>
<feature type="compositionally biased region" description="Low complexity" evidence="6">
    <location>
        <begin position="1"/>
        <end position="12"/>
    </location>
</feature>
<dbReference type="InterPro" id="IPR042241">
    <property type="entry name" value="GCP_C_sf"/>
</dbReference>
<dbReference type="GO" id="GO:0051225">
    <property type="term" value="P:spindle assembly"/>
    <property type="evidence" value="ECO:0007669"/>
    <property type="project" value="TreeGrafter"/>
</dbReference>
<dbReference type="Pfam" id="PF04130">
    <property type="entry name" value="GCP_C_terminal"/>
    <property type="match status" value="1"/>
</dbReference>
<dbReference type="GO" id="GO:0051321">
    <property type="term" value="P:meiotic cell cycle"/>
    <property type="evidence" value="ECO:0007669"/>
    <property type="project" value="TreeGrafter"/>
</dbReference>
<keyword evidence="3" id="KW-0963">Cytoplasm</keyword>
<evidence type="ECO:0000256" key="1">
    <source>
        <dbReference type="ARBA" id="ARBA00004245"/>
    </source>
</evidence>
<dbReference type="Pfam" id="PF17681">
    <property type="entry name" value="GCP_N_terminal"/>
    <property type="match status" value="1"/>
</dbReference>
<dbReference type="EMBL" id="JABCKV010000001">
    <property type="protein sequence ID" value="KAG5648724.1"/>
    <property type="molecule type" value="Genomic_DNA"/>
</dbReference>
<gene>
    <name evidence="9" type="ORF">DXG03_000071</name>
</gene>
<organism evidence="9 10">
    <name type="scientific">Asterophora parasitica</name>
    <dbReference type="NCBI Taxonomy" id="117018"/>
    <lineage>
        <taxon>Eukaryota</taxon>
        <taxon>Fungi</taxon>
        <taxon>Dikarya</taxon>
        <taxon>Basidiomycota</taxon>
        <taxon>Agaricomycotina</taxon>
        <taxon>Agaricomycetes</taxon>
        <taxon>Agaricomycetidae</taxon>
        <taxon>Agaricales</taxon>
        <taxon>Tricholomatineae</taxon>
        <taxon>Lyophyllaceae</taxon>
        <taxon>Asterophora</taxon>
    </lineage>
</organism>
<dbReference type="Proteomes" id="UP000775547">
    <property type="component" value="Unassembled WGS sequence"/>
</dbReference>
<feature type="region of interest" description="Disordered" evidence="6">
    <location>
        <begin position="254"/>
        <end position="279"/>
    </location>
</feature>
<protein>
    <recommendedName>
        <fullName evidence="11">Spindle pole body component</fullName>
    </recommendedName>
</protein>
<feature type="domain" description="Gamma tubulin complex component C-terminal" evidence="7">
    <location>
        <begin position="789"/>
        <end position="1004"/>
    </location>
</feature>
<keyword evidence="5" id="KW-0206">Cytoskeleton</keyword>
<dbReference type="GO" id="GO:0051011">
    <property type="term" value="F:microtubule minus-end binding"/>
    <property type="evidence" value="ECO:0007669"/>
    <property type="project" value="TreeGrafter"/>
</dbReference>
<evidence type="ECO:0000256" key="5">
    <source>
        <dbReference type="ARBA" id="ARBA00023212"/>
    </source>
</evidence>
<evidence type="ECO:0000256" key="6">
    <source>
        <dbReference type="SAM" id="MobiDB-lite"/>
    </source>
</evidence>
<feature type="compositionally biased region" description="Basic residues" evidence="6">
    <location>
        <begin position="1033"/>
        <end position="1043"/>
    </location>
</feature>
<dbReference type="GO" id="GO:0000278">
    <property type="term" value="P:mitotic cell cycle"/>
    <property type="evidence" value="ECO:0007669"/>
    <property type="project" value="TreeGrafter"/>
</dbReference>
<comment type="similarity">
    <text evidence="2">Belongs to the TUBGCP family.</text>
</comment>
<dbReference type="GO" id="GO:0000922">
    <property type="term" value="C:spindle pole"/>
    <property type="evidence" value="ECO:0007669"/>
    <property type="project" value="InterPro"/>
</dbReference>
<feature type="compositionally biased region" description="Polar residues" evidence="6">
    <location>
        <begin position="1045"/>
        <end position="1059"/>
    </location>
</feature>
<evidence type="ECO:0000313" key="9">
    <source>
        <dbReference type="EMBL" id="KAG5648724.1"/>
    </source>
</evidence>
<sequence length="1138" mass="125674">MLPSTTSSSSLSVPQPHSALSSTRPHSSLSAYRPPSSASTRPLSRLSARSHARHARSRLIPLAQALVRQITGLDDHSEADAATASDFREAVDFVVKNLEATTSSKGAASVDMKTMDRQIRGHALKARLNSQDEVSEALEARYHALQASLEVPRDLDEEITNARLPDHLQLLIKLSNPPTALTQHHASCILDARARAPTPPPTLTWASIVAEEPFEGEHWEGAYGLPVGFVRHRDAAQRGYYDRENETERIDWDSRWSTPSLSPLNSDDLELDADQEDEQRQLEKELAKYGEPELNPAEYEEPVKRDHEAVVYGERAPGRAPPHNYAHRKEFEALQAKQYWRDDWRGDVDPVERRSFDMGDASTLGPSLRGLLSTGTDILTPLADSLDAVVQNEMTNYTPRLLHLSLDAQGSILSSFAQFASTVQHLRHFVLGVFGDLEAPDKHQRPGFAGKGTTQSTRTCEAFADAVDQEIRALDKWCAVHEEAMCHAWGGGGLSSASPTATGASSAPSDEITISLLGTEKAMHNAFDRSFDVLLHIVHCVYPDPALASASNRSNRSRSASAVTAALLDQLFASVQVHLERGEHVSGSALLRVFVRTTEPMWGMVGKWLRDGMGLGMAIGSGDAAGVSELDDEFFIEGSGLGMGMMGLGLLDSEFWREGYALREDIVSTVGQSRDEGATGKKESRQKTIPLFFEHVAEPVLSAGKAVGLLRALGVPLSSIVGDGTDRWNSFEELVESTSPSTVDHGDSRNTLFSVSIDMLSRAIYDRLLPRCSAAGALLARVLVDDCALWTHLQSIEDLFLMRRGDAMSQVTDVLFAKMDAQHSWADFHFLNTAFRDVVEASSSVGTKDWIQISLVRLVYRGGKDKDRTITRTVKALDGLAVEYAVPFPLTYIFQPETLQGYGEVFVLLLQIRRAKSVLERILVRGEGKGERLRAELKAFYALRSRLSWFINTLLDFLTTHVVHAQVVKFHEEFRKANSLDTISSDLMQTTSLHRAILSILDLALHFSGLFIAFAGDTTTTLDVSRQFISMRRHRSRRQRRQRQNSMGEPQTLLDMQNSSDEDDDIMMNTEPPEPSFSMNASMSYAEEDLRTQMDKLSSELDGLVRFLKRGVESLAGGTGEAAPAYGVLAFALEDWSN</sequence>
<name>A0A9P7GFK1_9AGAR</name>
<evidence type="ECO:0000259" key="8">
    <source>
        <dbReference type="Pfam" id="PF17681"/>
    </source>
</evidence>